<proteinExistence type="predicted"/>
<evidence type="ECO:0000313" key="2">
    <source>
        <dbReference type="Proteomes" id="UP001172457"/>
    </source>
</evidence>
<dbReference type="AlphaFoldDB" id="A0AA38SPK0"/>
<reference evidence="1" key="1">
    <citation type="submission" date="2023-03" db="EMBL/GenBank/DDBJ databases">
        <title>Chromosome-scale reference genome and RAD-based genetic map of yellow starthistle (Centaurea solstitialis) reveal putative structural variation and QTLs associated with invader traits.</title>
        <authorList>
            <person name="Reatini B."/>
            <person name="Cang F.A."/>
            <person name="Jiang Q."/>
            <person name="Mckibben M.T.W."/>
            <person name="Barker M.S."/>
            <person name="Rieseberg L.H."/>
            <person name="Dlugosch K.M."/>
        </authorList>
    </citation>
    <scope>NUCLEOTIDE SEQUENCE</scope>
    <source>
        <strain evidence="1">CAN-66</strain>
        <tissue evidence="1">Leaf</tissue>
    </source>
</reference>
<evidence type="ECO:0000313" key="1">
    <source>
        <dbReference type="EMBL" id="KAJ9546509.1"/>
    </source>
</evidence>
<accession>A0AA38SPK0</accession>
<dbReference type="EMBL" id="JARYMX010000005">
    <property type="protein sequence ID" value="KAJ9546509.1"/>
    <property type="molecule type" value="Genomic_DNA"/>
</dbReference>
<gene>
    <name evidence="1" type="ORF">OSB04_019052</name>
</gene>
<organism evidence="1 2">
    <name type="scientific">Centaurea solstitialis</name>
    <name type="common">yellow star-thistle</name>
    <dbReference type="NCBI Taxonomy" id="347529"/>
    <lineage>
        <taxon>Eukaryota</taxon>
        <taxon>Viridiplantae</taxon>
        <taxon>Streptophyta</taxon>
        <taxon>Embryophyta</taxon>
        <taxon>Tracheophyta</taxon>
        <taxon>Spermatophyta</taxon>
        <taxon>Magnoliopsida</taxon>
        <taxon>eudicotyledons</taxon>
        <taxon>Gunneridae</taxon>
        <taxon>Pentapetalae</taxon>
        <taxon>asterids</taxon>
        <taxon>campanulids</taxon>
        <taxon>Asterales</taxon>
        <taxon>Asteraceae</taxon>
        <taxon>Carduoideae</taxon>
        <taxon>Cardueae</taxon>
        <taxon>Centaureinae</taxon>
        <taxon>Centaurea</taxon>
    </lineage>
</organism>
<name>A0AA38SPK0_9ASTR</name>
<dbReference type="Proteomes" id="UP001172457">
    <property type="component" value="Chromosome 5"/>
</dbReference>
<keyword evidence="2" id="KW-1185">Reference proteome</keyword>
<sequence>MSGFLSVDLDNVPSLDPNGSSETNLMKLVLLSAIRLDLLLREEGINYDETFAPAARLEAIRLFLAYAAHVNFKRSMEKLYRGSSKSNEVFKVKTAEPLGELTEALRMQPL</sequence>
<protein>
    <submittedName>
        <fullName evidence="1">Uncharacterized protein</fullName>
    </submittedName>
</protein>
<comment type="caution">
    <text evidence="1">The sequence shown here is derived from an EMBL/GenBank/DDBJ whole genome shotgun (WGS) entry which is preliminary data.</text>
</comment>